<reference evidence="9 10" key="1">
    <citation type="submission" date="2015-03" db="EMBL/GenBank/DDBJ databases">
        <title>Draft genome sequences of two protease-producing strains of Arsukibacterium isolated from two cold and alkaline environments.</title>
        <authorList>
            <person name="Lylloff J.E."/>
            <person name="Skov L.B."/>
            <person name="Jepsen M."/>
            <person name="Hallin P.F."/>
            <person name="Sorensen S.J."/>
            <person name="Stougaard P."/>
            <person name="Glaring M.A."/>
        </authorList>
    </citation>
    <scope>NUCLEOTIDE SEQUENCE [LARGE SCALE GENOMIC DNA]</scope>
    <source>
        <strain evidence="9 10">GCM72</strain>
    </source>
</reference>
<evidence type="ECO:0000256" key="4">
    <source>
        <dbReference type="ARBA" id="ARBA00022729"/>
    </source>
</evidence>
<evidence type="ECO:0000256" key="7">
    <source>
        <dbReference type="RuleBase" id="RU362063"/>
    </source>
</evidence>
<dbReference type="Pfam" id="PF13144">
    <property type="entry name" value="ChapFlgA"/>
    <property type="match status" value="1"/>
</dbReference>
<dbReference type="AlphaFoldDB" id="A0A0M2V4E7"/>
<keyword evidence="9" id="KW-0282">Flagellum</keyword>
<dbReference type="OrthoDB" id="1669037at2"/>
<comment type="caution">
    <text evidence="9">The sequence shown here is derived from an EMBL/GenBank/DDBJ whole genome shotgun (WGS) entry which is preliminary data.</text>
</comment>
<evidence type="ECO:0000256" key="5">
    <source>
        <dbReference type="ARBA" id="ARBA00022764"/>
    </source>
</evidence>
<protein>
    <recommendedName>
        <fullName evidence="3 7">Flagella basal body P-ring formation protein FlgA</fullName>
    </recommendedName>
</protein>
<dbReference type="InterPro" id="IPR039246">
    <property type="entry name" value="Flagellar_FlgA"/>
</dbReference>
<dbReference type="PANTHER" id="PTHR36307">
    <property type="entry name" value="FLAGELLA BASAL BODY P-RING FORMATION PROTEIN FLGA"/>
    <property type="match status" value="1"/>
</dbReference>
<dbReference type="SMART" id="SM00858">
    <property type="entry name" value="SAF"/>
    <property type="match status" value="1"/>
</dbReference>
<feature type="chain" id="PRO_5005395732" description="Flagella basal body P-ring formation protein FlgA" evidence="7">
    <location>
        <begin position="25"/>
        <end position="236"/>
    </location>
</feature>
<evidence type="ECO:0000259" key="8">
    <source>
        <dbReference type="SMART" id="SM00858"/>
    </source>
</evidence>
<feature type="signal peptide" evidence="7">
    <location>
        <begin position="1"/>
        <end position="24"/>
    </location>
</feature>
<keyword evidence="9" id="KW-0966">Cell projection</keyword>
<dbReference type="NCBIfam" id="TIGR03170">
    <property type="entry name" value="flgA_cterm"/>
    <property type="match status" value="1"/>
</dbReference>
<keyword evidence="10" id="KW-1185">Reference proteome</keyword>
<evidence type="ECO:0000256" key="2">
    <source>
        <dbReference type="ARBA" id="ARBA00010474"/>
    </source>
</evidence>
<dbReference type="CDD" id="cd11614">
    <property type="entry name" value="SAF_CpaB_FlgA_like"/>
    <property type="match status" value="1"/>
</dbReference>
<dbReference type="EMBL" id="LAHO01000021">
    <property type="protein sequence ID" value="KKO44038.1"/>
    <property type="molecule type" value="Genomic_DNA"/>
</dbReference>
<proteinExistence type="inferred from homology"/>
<sequence>MKKYEKFYLLNFILLFFISNLSWADSADPGHYSPEQLTDMTAQWLNQELAITPEGAIKLEVTPLDNRIGTKICDEQPQFNRPQNANNRQFTVNISCNLPVAWQLYLPVRITEMVAAATVRQNIATGTVLTADMLEISERERRFVRGNLVTDLRQIVGARSKRSLSNGQLITMQDLCLVCRGDVVTIVIDNSGLVVSASGIAEQDGTLGDTIAVQNQQSGRKVQTEVVAVNQVRVKF</sequence>
<organism evidence="9 10">
    <name type="scientific">Arsukibacterium ikkense</name>
    <dbReference type="NCBI Taxonomy" id="336831"/>
    <lineage>
        <taxon>Bacteria</taxon>
        <taxon>Pseudomonadati</taxon>
        <taxon>Pseudomonadota</taxon>
        <taxon>Gammaproteobacteria</taxon>
        <taxon>Chromatiales</taxon>
        <taxon>Chromatiaceae</taxon>
        <taxon>Arsukibacterium</taxon>
    </lineage>
</organism>
<comment type="function">
    <text evidence="6 7">Involved in the assembly process of the P-ring formation. It may associate with FlgF on the rod constituting a structure essential for the P-ring assembly or may act as a modulator protein for the P-ring assembly.</text>
</comment>
<evidence type="ECO:0000256" key="1">
    <source>
        <dbReference type="ARBA" id="ARBA00004418"/>
    </source>
</evidence>
<gene>
    <name evidence="9" type="ORF">WG68_17775</name>
</gene>
<comment type="subcellular location">
    <subcellularLocation>
        <location evidence="1 7">Periplasm</location>
    </subcellularLocation>
</comment>
<dbReference type="Gene3D" id="3.90.1210.10">
    <property type="entry name" value="Antifreeze-like/N-acetylneuraminic acid synthase C-terminal domain"/>
    <property type="match status" value="1"/>
</dbReference>
<dbReference type="InterPro" id="IPR017585">
    <property type="entry name" value="SAF_FlgA"/>
</dbReference>
<dbReference type="Gene3D" id="2.30.30.760">
    <property type="match status" value="1"/>
</dbReference>
<feature type="domain" description="SAF" evidence="8">
    <location>
        <begin position="114"/>
        <end position="176"/>
    </location>
</feature>
<name>A0A0M2V4E7_9GAMM</name>
<dbReference type="PANTHER" id="PTHR36307:SF1">
    <property type="entry name" value="FLAGELLA BASAL BODY P-RING FORMATION PROTEIN FLGA"/>
    <property type="match status" value="1"/>
</dbReference>
<keyword evidence="5 7" id="KW-0574">Periplasm</keyword>
<keyword evidence="4 7" id="KW-0732">Signal</keyword>
<keyword evidence="9" id="KW-0969">Cilium</keyword>
<dbReference type="GO" id="GO:0044780">
    <property type="term" value="P:bacterial-type flagellum assembly"/>
    <property type="evidence" value="ECO:0007669"/>
    <property type="project" value="InterPro"/>
</dbReference>
<evidence type="ECO:0000313" key="10">
    <source>
        <dbReference type="Proteomes" id="UP000034228"/>
    </source>
</evidence>
<evidence type="ECO:0000256" key="6">
    <source>
        <dbReference type="ARBA" id="ARBA00025643"/>
    </source>
</evidence>
<dbReference type="PATRIC" id="fig|336831.14.peg.690"/>
<dbReference type="GO" id="GO:0042597">
    <property type="term" value="C:periplasmic space"/>
    <property type="evidence" value="ECO:0007669"/>
    <property type="project" value="UniProtKB-SubCell"/>
</dbReference>
<dbReference type="InterPro" id="IPR013974">
    <property type="entry name" value="SAF"/>
</dbReference>
<evidence type="ECO:0000256" key="3">
    <source>
        <dbReference type="ARBA" id="ARBA00014754"/>
    </source>
</evidence>
<accession>A0A0M2V4E7</accession>
<dbReference type="STRING" id="336831.WG68_17775"/>
<dbReference type="Proteomes" id="UP000034228">
    <property type="component" value="Unassembled WGS sequence"/>
</dbReference>
<comment type="similarity">
    <text evidence="2 7">Belongs to the FlgA family.</text>
</comment>
<evidence type="ECO:0000313" key="9">
    <source>
        <dbReference type="EMBL" id="KKO44038.1"/>
    </source>
</evidence>
<dbReference type="RefSeq" id="WP_046559070.1">
    <property type="nucleotide sequence ID" value="NZ_LAHO01000021.1"/>
</dbReference>
<keyword evidence="7" id="KW-1005">Bacterial flagellum biogenesis</keyword>